<dbReference type="EMBL" id="JH992992">
    <property type="protein sequence ID" value="EKX46900.1"/>
    <property type="molecule type" value="Genomic_DNA"/>
</dbReference>
<dbReference type="PaxDb" id="55529-EKX46900"/>
<protein>
    <submittedName>
        <fullName evidence="1 2">Uncharacterized protein</fullName>
    </submittedName>
</protein>
<dbReference type="HOGENOM" id="CLU_2908817_0_0_1"/>
<dbReference type="EnsemblProtists" id="EKX46900">
    <property type="protein sequence ID" value="EKX46900"/>
    <property type="gene ID" value="GUITHDRAFT_152243"/>
</dbReference>
<reference evidence="2" key="3">
    <citation type="submission" date="2016-03" db="UniProtKB">
        <authorList>
            <consortium name="EnsemblProtists"/>
        </authorList>
    </citation>
    <scope>IDENTIFICATION</scope>
</reference>
<evidence type="ECO:0000313" key="1">
    <source>
        <dbReference type="EMBL" id="EKX46900.1"/>
    </source>
</evidence>
<organism evidence="1">
    <name type="scientific">Guillardia theta (strain CCMP2712)</name>
    <name type="common">Cryptophyte</name>
    <dbReference type="NCBI Taxonomy" id="905079"/>
    <lineage>
        <taxon>Eukaryota</taxon>
        <taxon>Cryptophyceae</taxon>
        <taxon>Pyrenomonadales</taxon>
        <taxon>Geminigeraceae</taxon>
        <taxon>Guillardia</taxon>
    </lineage>
</organism>
<sequence>MFQSLLETQLTFDTMSSRAQRAFAIQFCTSSLRTEMESKHCLEKILGPNSNGPVKYAGASEW</sequence>
<dbReference type="AlphaFoldDB" id="L1JFM5"/>
<dbReference type="RefSeq" id="XP_005833880.1">
    <property type="nucleotide sequence ID" value="XM_005833823.1"/>
</dbReference>
<gene>
    <name evidence="1" type="ORF">GUITHDRAFT_152243</name>
</gene>
<dbReference type="GeneID" id="17303650"/>
<evidence type="ECO:0000313" key="2">
    <source>
        <dbReference type="EnsemblProtists" id="EKX46900"/>
    </source>
</evidence>
<dbReference type="KEGG" id="gtt:GUITHDRAFT_152243"/>
<accession>L1JFM5</accession>
<evidence type="ECO:0000313" key="3">
    <source>
        <dbReference type="Proteomes" id="UP000011087"/>
    </source>
</evidence>
<keyword evidence="3" id="KW-1185">Reference proteome</keyword>
<proteinExistence type="predicted"/>
<reference evidence="3" key="2">
    <citation type="submission" date="2012-11" db="EMBL/GenBank/DDBJ databases">
        <authorList>
            <person name="Kuo A."/>
            <person name="Curtis B.A."/>
            <person name="Tanifuji G."/>
            <person name="Burki F."/>
            <person name="Gruber A."/>
            <person name="Irimia M."/>
            <person name="Maruyama S."/>
            <person name="Arias M.C."/>
            <person name="Ball S.G."/>
            <person name="Gile G.H."/>
            <person name="Hirakawa Y."/>
            <person name="Hopkins J.F."/>
            <person name="Rensing S.A."/>
            <person name="Schmutz J."/>
            <person name="Symeonidi A."/>
            <person name="Elias M."/>
            <person name="Eveleigh R.J."/>
            <person name="Herman E.K."/>
            <person name="Klute M.J."/>
            <person name="Nakayama T."/>
            <person name="Obornik M."/>
            <person name="Reyes-Prieto A."/>
            <person name="Armbrust E.V."/>
            <person name="Aves S.J."/>
            <person name="Beiko R.G."/>
            <person name="Coutinho P."/>
            <person name="Dacks J.B."/>
            <person name="Durnford D.G."/>
            <person name="Fast N.M."/>
            <person name="Green B.R."/>
            <person name="Grisdale C."/>
            <person name="Hempe F."/>
            <person name="Henrissat B."/>
            <person name="Hoppner M.P."/>
            <person name="Ishida K.-I."/>
            <person name="Kim E."/>
            <person name="Koreny L."/>
            <person name="Kroth P.G."/>
            <person name="Liu Y."/>
            <person name="Malik S.-B."/>
            <person name="Maier U.G."/>
            <person name="McRose D."/>
            <person name="Mock T."/>
            <person name="Neilson J.A."/>
            <person name="Onodera N.T."/>
            <person name="Poole A.M."/>
            <person name="Pritham E.J."/>
            <person name="Richards T.A."/>
            <person name="Rocap G."/>
            <person name="Roy S.W."/>
            <person name="Sarai C."/>
            <person name="Schaack S."/>
            <person name="Shirato S."/>
            <person name="Slamovits C.H."/>
            <person name="Spencer D.F."/>
            <person name="Suzuki S."/>
            <person name="Worden A.Z."/>
            <person name="Zauner S."/>
            <person name="Barry K."/>
            <person name="Bell C."/>
            <person name="Bharti A.K."/>
            <person name="Crow J.A."/>
            <person name="Grimwood J."/>
            <person name="Kramer R."/>
            <person name="Lindquist E."/>
            <person name="Lucas S."/>
            <person name="Salamov A."/>
            <person name="McFadden G.I."/>
            <person name="Lane C.E."/>
            <person name="Keeling P.J."/>
            <person name="Gray M.W."/>
            <person name="Grigoriev I.V."/>
            <person name="Archibald J.M."/>
        </authorList>
    </citation>
    <scope>NUCLEOTIDE SEQUENCE</scope>
    <source>
        <strain evidence="3">CCMP2712</strain>
    </source>
</reference>
<name>L1JFM5_GUITC</name>
<dbReference type="Proteomes" id="UP000011087">
    <property type="component" value="Unassembled WGS sequence"/>
</dbReference>
<reference evidence="1 3" key="1">
    <citation type="journal article" date="2012" name="Nature">
        <title>Algal genomes reveal evolutionary mosaicism and the fate of nucleomorphs.</title>
        <authorList>
            <consortium name="DOE Joint Genome Institute"/>
            <person name="Curtis B.A."/>
            <person name="Tanifuji G."/>
            <person name="Burki F."/>
            <person name="Gruber A."/>
            <person name="Irimia M."/>
            <person name="Maruyama S."/>
            <person name="Arias M.C."/>
            <person name="Ball S.G."/>
            <person name="Gile G.H."/>
            <person name="Hirakawa Y."/>
            <person name="Hopkins J.F."/>
            <person name="Kuo A."/>
            <person name="Rensing S.A."/>
            <person name="Schmutz J."/>
            <person name="Symeonidi A."/>
            <person name="Elias M."/>
            <person name="Eveleigh R.J."/>
            <person name="Herman E.K."/>
            <person name="Klute M.J."/>
            <person name="Nakayama T."/>
            <person name="Obornik M."/>
            <person name="Reyes-Prieto A."/>
            <person name="Armbrust E.V."/>
            <person name="Aves S.J."/>
            <person name="Beiko R.G."/>
            <person name="Coutinho P."/>
            <person name="Dacks J.B."/>
            <person name="Durnford D.G."/>
            <person name="Fast N.M."/>
            <person name="Green B.R."/>
            <person name="Grisdale C.J."/>
            <person name="Hempel F."/>
            <person name="Henrissat B."/>
            <person name="Hoppner M.P."/>
            <person name="Ishida K."/>
            <person name="Kim E."/>
            <person name="Koreny L."/>
            <person name="Kroth P.G."/>
            <person name="Liu Y."/>
            <person name="Malik S.B."/>
            <person name="Maier U.G."/>
            <person name="McRose D."/>
            <person name="Mock T."/>
            <person name="Neilson J.A."/>
            <person name="Onodera N.T."/>
            <person name="Poole A.M."/>
            <person name="Pritham E.J."/>
            <person name="Richards T.A."/>
            <person name="Rocap G."/>
            <person name="Roy S.W."/>
            <person name="Sarai C."/>
            <person name="Schaack S."/>
            <person name="Shirato S."/>
            <person name="Slamovits C.H."/>
            <person name="Spencer D.F."/>
            <person name="Suzuki S."/>
            <person name="Worden A.Z."/>
            <person name="Zauner S."/>
            <person name="Barry K."/>
            <person name="Bell C."/>
            <person name="Bharti A.K."/>
            <person name="Crow J.A."/>
            <person name="Grimwood J."/>
            <person name="Kramer R."/>
            <person name="Lindquist E."/>
            <person name="Lucas S."/>
            <person name="Salamov A."/>
            <person name="McFadden G.I."/>
            <person name="Lane C.E."/>
            <person name="Keeling P.J."/>
            <person name="Gray M.W."/>
            <person name="Grigoriev I.V."/>
            <person name="Archibald J.M."/>
        </authorList>
    </citation>
    <scope>NUCLEOTIDE SEQUENCE</scope>
    <source>
        <strain evidence="1 3">CCMP2712</strain>
    </source>
</reference>